<name>A0ACC2R309_9NEOP</name>
<evidence type="ECO:0000313" key="1">
    <source>
        <dbReference type="EMBL" id="KAJ8732119.1"/>
    </source>
</evidence>
<protein>
    <submittedName>
        <fullName evidence="1">Uncharacterized protein</fullName>
    </submittedName>
</protein>
<sequence length="1865" mass="206380">MATTYENWLSRRKGKQSDLYKLDTKNKTPEENIKEIIQGLYLKKPFHNDTSPTSKNNPMEFKSGLRGMQKSGSDSRRLSYLNALVTLLCKEDRNNLGFTPDELMTCIRVSLVDDAMVIRASALRVLRYLIKTETDVATFNNLKLPFLVIRSMDLMLRNEEERAQALRVVRRVVAIVGATGGVRRQRGAFVEHGLLRCLAAVARAASAGDGTGDRLSRPAIATLAEICVLNPDMFISCGGVNAVTRQLAECATPRMAEALCGVLLHALNDPTSRRAARIDLMCLSSPYCDFHFRPAGTETSRDEREMRFTCSRLALLCVLRSWPGLLHFCHPCSTGGLRALVAALYLPRLEVRKAILDLLYELVGLPQPEWTDEISVALDAVDPSDFQDSWRLNEGFVAAEGTAILPHLGATGPDIIEIHLALLLQCFLEAGLLDGLAEVIVTSDTFISVRATVLLGQLLHLIHLYLPPQICSITPALPTLMSQASAGKPQALAAVAALRRLHSMLEARPASSSLFLDHIIQYCSGAFREKVEDNTKSRKEKDNASMVKPKHDVSLHKENSIEFLNDSDNENEPKQRHSVGSRDDVPNRNVSALVKSKSVSSRTSAAVSRVTKTAKFFNLFERDSDSLIRCTLVMQNKDGNTWNWDIIRTILKENDTPLLNLNDSGHKAWVVRIINYLKPSSNKYSHTDLSSTCHGHSATRAGCQLIRHLLRHNDLECQRLLEDLFLDVSRQIEAIETGLKAHECLFSPQHMCNTMCQMYFLFIGQLCHSQNGLRLFKQTGLYENLLELSTRTHHSCYVKLVISSLDYTMDSFPRDILAKTLTCNIQASRLYATQFLNVLLRASRKSRELVRRKAKLKKNAVNDHLKANQRDNSDPNSGVDMDTWILQMLVGQIKDESKVVVKTALTILEEAYHVPSYVEKLITMKETLCQNCHLDKTAEPSALDFAAISDRGYLLWLSLEVAVAVQSVDAKSNAFLKKHLDFWTKSYNYRYVRLVEAGVHEALAVSEAGGMRGAPRARRAARPPPHLHAALAPRSRTAHPAHPTHRARALLAAVLPDHYKILQRKKCANEQEIADIKASLWAVGNTAVTSQGLHQLMSLSNGYLEDSVLVHIVRLAKYNPVYSVRATAFYVLGLIGSTYDGANLLSDLGWLCVRHTRHDQFPVIPDETYATFEQGTNVHYYVTSPECRYNTYDTEMSEHSDHTDQSVAESLHSDTTKLFGKAGSISADNSEIKDQDVTDHKSYTDGRPDKRKSHTLPSQSCSSSHDRPTLSESRTVDILRDCSSYERPGPHRVPMAENRLLIGRMNSLEHHEGRVRNTSESSTSGVSSCDSFLGKYAIPDRVLTLSPIPSSSSLYGMKSSNSSHRPKISELQRRTSTSSFTGNEVASSPPSQMDMTGYATLKSLNRRPYLSESAAGSSEMDDLSWLLSDTNRRSKPFSSLRDRAKSTKERMAKMSLLEYDWKPLPLGDNARASPPSAAGAGGAGAGGGALQARRATCPSAPPPVRLTHGHSPAYIGICLPRDLMELFPRDEDMIDEDTDKSDHTKRDRIPSFLVDTSSASTENKSRATPDSQKLASHKASLTTIAVQIHKLNSDKADTTASNADTSIASVETSDNPRSTKEKTKRIVTAVHVDESVTPSKVKNEVKTANNEIKDENTAVNATEIEAQVANQVNQEVGLRSITDAGDNNVQSVGAVVTEPVNASSASSSKKWRHITADCLACVRTRPPSSHELREAFFAGMDGSSTGAIEPRSPTTEKTGPDNKSVPQAELLHQVHFMSNPIHLRQARSVLLSMKQRHPEVFRSPCVYSDVSALLARDTYMLCARRFVQELFLDTCFDCFATEPAAVLSRHGVASPSASVGPVVHE</sequence>
<accession>A0ACC2R309</accession>
<gene>
    <name evidence="1" type="ORF">PYW08_014849</name>
</gene>
<organism evidence="1 2">
    <name type="scientific">Mythimna loreyi</name>
    <dbReference type="NCBI Taxonomy" id="667449"/>
    <lineage>
        <taxon>Eukaryota</taxon>
        <taxon>Metazoa</taxon>
        <taxon>Ecdysozoa</taxon>
        <taxon>Arthropoda</taxon>
        <taxon>Hexapoda</taxon>
        <taxon>Insecta</taxon>
        <taxon>Pterygota</taxon>
        <taxon>Neoptera</taxon>
        <taxon>Endopterygota</taxon>
        <taxon>Lepidoptera</taxon>
        <taxon>Glossata</taxon>
        <taxon>Ditrysia</taxon>
        <taxon>Noctuoidea</taxon>
        <taxon>Noctuidae</taxon>
        <taxon>Noctuinae</taxon>
        <taxon>Hadenini</taxon>
        <taxon>Mythimna</taxon>
    </lineage>
</organism>
<dbReference type="Proteomes" id="UP001231649">
    <property type="component" value="Chromosome 6"/>
</dbReference>
<reference evidence="1" key="1">
    <citation type="submission" date="2023-03" db="EMBL/GenBank/DDBJ databases">
        <title>Chromosome-level genomes of two armyworms, Mythimna separata and Mythimna loreyi, provide insights into the biosynthesis and reception of sex pheromones.</title>
        <authorList>
            <person name="Zhao H."/>
        </authorList>
    </citation>
    <scope>NUCLEOTIDE SEQUENCE</scope>
    <source>
        <strain evidence="1">BeijingLab</strain>
    </source>
</reference>
<dbReference type="EMBL" id="CM056782">
    <property type="protein sequence ID" value="KAJ8732119.1"/>
    <property type="molecule type" value="Genomic_DNA"/>
</dbReference>
<keyword evidence="2" id="KW-1185">Reference proteome</keyword>
<comment type="caution">
    <text evidence="1">The sequence shown here is derived from an EMBL/GenBank/DDBJ whole genome shotgun (WGS) entry which is preliminary data.</text>
</comment>
<proteinExistence type="predicted"/>
<evidence type="ECO:0000313" key="2">
    <source>
        <dbReference type="Proteomes" id="UP001231649"/>
    </source>
</evidence>